<dbReference type="Proteomes" id="UP001162162">
    <property type="component" value="Unassembled WGS sequence"/>
</dbReference>
<dbReference type="EMBL" id="JAPWTK010001328">
    <property type="protein sequence ID" value="KAJ8932979.1"/>
    <property type="molecule type" value="Genomic_DNA"/>
</dbReference>
<evidence type="ECO:0008006" key="4">
    <source>
        <dbReference type="Google" id="ProtNLM"/>
    </source>
</evidence>
<comment type="caution">
    <text evidence="2">The sequence shown here is derived from an EMBL/GenBank/DDBJ whole genome shotgun (WGS) entry which is preliminary data.</text>
</comment>
<evidence type="ECO:0000313" key="2">
    <source>
        <dbReference type="EMBL" id="KAJ8932979.1"/>
    </source>
</evidence>
<sequence length="217" mass="25602">MDTALALIQAVKKIGRYRCRGLKYGNDSDSRKRPESHAEVSGRERQIRLPTTSRSITPKTPEPETTEERLKRLEKIIVNLSRQNNSTERMAKSWYHGLQNYNLTWDEWKARVQRSFPDHMDYTTLLENMLGRRKDPAETMTTYYFKKMELLRSCDIKRKQAVSCLIHGIDDPLVQNGARAGRYRTPEDLYEEYFRFICNDSFYLDGKGKTTTCHRRH</sequence>
<name>A0AAV8X226_9CUCU</name>
<feature type="region of interest" description="Disordered" evidence="1">
    <location>
        <begin position="23"/>
        <end position="68"/>
    </location>
</feature>
<evidence type="ECO:0000256" key="1">
    <source>
        <dbReference type="SAM" id="MobiDB-lite"/>
    </source>
</evidence>
<dbReference type="AlphaFoldDB" id="A0AAV8X226"/>
<proteinExistence type="predicted"/>
<feature type="compositionally biased region" description="Basic and acidic residues" evidence="1">
    <location>
        <begin position="26"/>
        <end position="47"/>
    </location>
</feature>
<evidence type="ECO:0000313" key="3">
    <source>
        <dbReference type="Proteomes" id="UP001162162"/>
    </source>
</evidence>
<keyword evidence="3" id="KW-1185">Reference proteome</keyword>
<accession>A0AAV8X226</accession>
<reference evidence="2" key="1">
    <citation type="journal article" date="2023" name="Insect Mol. Biol.">
        <title>Genome sequencing provides insights into the evolution of gene families encoding plant cell wall-degrading enzymes in longhorned beetles.</title>
        <authorList>
            <person name="Shin N.R."/>
            <person name="Okamura Y."/>
            <person name="Kirsch R."/>
            <person name="Pauchet Y."/>
        </authorList>
    </citation>
    <scope>NUCLEOTIDE SEQUENCE</scope>
    <source>
        <strain evidence="2">AMC_N1</strain>
    </source>
</reference>
<gene>
    <name evidence="2" type="ORF">NQ318_011196</name>
</gene>
<organism evidence="2 3">
    <name type="scientific">Aromia moschata</name>
    <dbReference type="NCBI Taxonomy" id="1265417"/>
    <lineage>
        <taxon>Eukaryota</taxon>
        <taxon>Metazoa</taxon>
        <taxon>Ecdysozoa</taxon>
        <taxon>Arthropoda</taxon>
        <taxon>Hexapoda</taxon>
        <taxon>Insecta</taxon>
        <taxon>Pterygota</taxon>
        <taxon>Neoptera</taxon>
        <taxon>Endopterygota</taxon>
        <taxon>Coleoptera</taxon>
        <taxon>Polyphaga</taxon>
        <taxon>Cucujiformia</taxon>
        <taxon>Chrysomeloidea</taxon>
        <taxon>Cerambycidae</taxon>
        <taxon>Cerambycinae</taxon>
        <taxon>Callichromatini</taxon>
        <taxon>Aromia</taxon>
    </lineage>
</organism>
<protein>
    <recommendedName>
        <fullName evidence="4">Retrotransposon gag domain-containing protein</fullName>
    </recommendedName>
</protein>